<dbReference type="RefSeq" id="WP_377183378.1">
    <property type="nucleotide sequence ID" value="NZ_JBHUOG010000001.1"/>
</dbReference>
<sequence>MALDETTRQVNKRAIDALEEATHWLREANSDVGLAIDPLEGLSRYTNAHDPALEELRAVAARVRAAREDVSRRLIAESEGEH</sequence>
<dbReference type="EMBL" id="JBHUOG010000001">
    <property type="protein sequence ID" value="MFD2794368.1"/>
    <property type="molecule type" value="Genomic_DNA"/>
</dbReference>
<evidence type="ECO:0000313" key="1">
    <source>
        <dbReference type="EMBL" id="MFD2794368.1"/>
    </source>
</evidence>
<keyword evidence="2" id="KW-1185">Reference proteome</keyword>
<name>A0ABW5VRS3_9MICO</name>
<dbReference type="Proteomes" id="UP001597479">
    <property type="component" value="Unassembled WGS sequence"/>
</dbReference>
<proteinExistence type="predicted"/>
<evidence type="ECO:0000313" key="2">
    <source>
        <dbReference type="Proteomes" id="UP001597479"/>
    </source>
</evidence>
<organism evidence="1 2">
    <name type="scientific">Promicromonospora vindobonensis</name>
    <dbReference type="NCBI Taxonomy" id="195748"/>
    <lineage>
        <taxon>Bacteria</taxon>
        <taxon>Bacillati</taxon>
        <taxon>Actinomycetota</taxon>
        <taxon>Actinomycetes</taxon>
        <taxon>Micrococcales</taxon>
        <taxon>Promicromonosporaceae</taxon>
        <taxon>Promicromonospora</taxon>
    </lineage>
</organism>
<accession>A0ABW5VRS3</accession>
<gene>
    <name evidence="1" type="ORF">ACFS27_12495</name>
</gene>
<comment type="caution">
    <text evidence="1">The sequence shown here is derived from an EMBL/GenBank/DDBJ whole genome shotgun (WGS) entry which is preliminary data.</text>
</comment>
<protein>
    <submittedName>
        <fullName evidence="1">Uncharacterized protein</fullName>
    </submittedName>
</protein>
<reference evidence="2" key="1">
    <citation type="journal article" date="2019" name="Int. J. Syst. Evol. Microbiol.">
        <title>The Global Catalogue of Microorganisms (GCM) 10K type strain sequencing project: providing services to taxonomists for standard genome sequencing and annotation.</title>
        <authorList>
            <consortium name="The Broad Institute Genomics Platform"/>
            <consortium name="The Broad Institute Genome Sequencing Center for Infectious Disease"/>
            <person name="Wu L."/>
            <person name="Ma J."/>
        </authorList>
    </citation>
    <scope>NUCLEOTIDE SEQUENCE [LARGE SCALE GENOMIC DNA]</scope>
    <source>
        <strain evidence="2">CCM 7044</strain>
    </source>
</reference>